<dbReference type="AlphaFoldDB" id="A0AA86T716"/>
<evidence type="ECO:0000313" key="2">
    <source>
        <dbReference type="Proteomes" id="UP001189624"/>
    </source>
</evidence>
<protein>
    <submittedName>
        <fullName evidence="1">Uncharacterized protein</fullName>
    </submittedName>
</protein>
<keyword evidence="2" id="KW-1185">Reference proteome</keyword>
<reference evidence="1" key="1">
    <citation type="submission" date="2023-10" db="EMBL/GenBank/DDBJ databases">
        <authorList>
            <person name="Domelevo Entfellner J.-B."/>
        </authorList>
    </citation>
    <scope>NUCLEOTIDE SEQUENCE</scope>
</reference>
<gene>
    <name evidence="1" type="ORF">AYBTSS11_LOCUS27819</name>
</gene>
<dbReference type="Gramene" id="rna-AYBTSS11_LOCUS27819">
    <property type="protein sequence ID" value="CAJ1975693.1"/>
    <property type="gene ID" value="gene-AYBTSS11_LOCUS27819"/>
</dbReference>
<dbReference type="Proteomes" id="UP001189624">
    <property type="component" value="Chromosome 9"/>
</dbReference>
<proteinExistence type="predicted"/>
<dbReference type="EMBL" id="OY731406">
    <property type="protein sequence ID" value="CAJ1975693.1"/>
    <property type="molecule type" value="Genomic_DNA"/>
</dbReference>
<sequence>MLKGHEPCWILGNIASVSDSNLARLIGHEAQKHVVLCKVVESDLELSGLD</sequence>
<evidence type="ECO:0000313" key="1">
    <source>
        <dbReference type="EMBL" id="CAJ1975693.1"/>
    </source>
</evidence>
<name>A0AA86T716_9FABA</name>
<accession>A0AA86T716</accession>
<organism evidence="1 2">
    <name type="scientific">Sphenostylis stenocarpa</name>
    <dbReference type="NCBI Taxonomy" id="92480"/>
    <lineage>
        <taxon>Eukaryota</taxon>
        <taxon>Viridiplantae</taxon>
        <taxon>Streptophyta</taxon>
        <taxon>Embryophyta</taxon>
        <taxon>Tracheophyta</taxon>
        <taxon>Spermatophyta</taxon>
        <taxon>Magnoliopsida</taxon>
        <taxon>eudicotyledons</taxon>
        <taxon>Gunneridae</taxon>
        <taxon>Pentapetalae</taxon>
        <taxon>rosids</taxon>
        <taxon>fabids</taxon>
        <taxon>Fabales</taxon>
        <taxon>Fabaceae</taxon>
        <taxon>Papilionoideae</taxon>
        <taxon>50 kb inversion clade</taxon>
        <taxon>NPAAA clade</taxon>
        <taxon>indigoferoid/millettioid clade</taxon>
        <taxon>Phaseoleae</taxon>
        <taxon>Sphenostylis</taxon>
    </lineage>
</organism>